<accession>A0ABS2L5S8</accession>
<dbReference type="Proteomes" id="UP000776164">
    <property type="component" value="Unassembled WGS sequence"/>
</dbReference>
<comment type="catalytic activity">
    <reaction evidence="8">
        <text>L-seryl-[protein] + ATP = O-phospho-L-seryl-[protein] + ADP + H(+)</text>
        <dbReference type="Rhea" id="RHEA:17989"/>
        <dbReference type="Rhea" id="RHEA-COMP:9863"/>
        <dbReference type="Rhea" id="RHEA-COMP:11604"/>
        <dbReference type="ChEBI" id="CHEBI:15378"/>
        <dbReference type="ChEBI" id="CHEBI:29999"/>
        <dbReference type="ChEBI" id="CHEBI:30616"/>
        <dbReference type="ChEBI" id="CHEBI:83421"/>
        <dbReference type="ChEBI" id="CHEBI:456216"/>
        <dbReference type="EC" id="2.7.11.1"/>
    </reaction>
</comment>
<keyword evidence="9" id="KW-1133">Transmembrane helix</keyword>
<dbReference type="SMART" id="SM00220">
    <property type="entry name" value="S_TKc"/>
    <property type="match status" value="1"/>
</dbReference>
<dbReference type="InterPro" id="IPR005543">
    <property type="entry name" value="PASTA_dom"/>
</dbReference>
<name>A0ABS2L5S8_9MICO</name>
<dbReference type="PROSITE" id="PS00108">
    <property type="entry name" value="PROTEIN_KINASE_ST"/>
    <property type="match status" value="1"/>
</dbReference>
<keyword evidence="2" id="KW-0723">Serine/threonine-protein kinase</keyword>
<dbReference type="Pfam" id="PF03793">
    <property type="entry name" value="PASTA"/>
    <property type="match status" value="4"/>
</dbReference>
<keyword evidence="3 12" id="KW-0808">Transferase</keyword>
<evidence type="ECO:0000256" key="9">
    <source>
        <dbReference type="SAM" id="Phobius"/>
    </source>
</evidence>
<evidence type="ECO:0000256" key="5">
    <source>
        <dbReference type="ARBA" id="ARBA00022777"/>
    </source>
</evidence>
<comment type="catalytic activity">
    <reaction evidence="7">
        <text>L-threonyl-[protein] + ATP = O-phospho-L-threonyl-[protein] + ADP + H(+)</text>
        <dbReference type="Rhea" id="RHEA:46608"/>
        <dbReference type="Rhea" id="RHEA-COMP:11060"/>
        <dbReference type="Rhea" id="RHEA-COMP:11605"/>
        <dbReference type="ChEBI" id="CHEBI:15378"/>
        <dbReference type="ChEBI" id="CHEBI:30013"/>
        <dbReference type="ChEBI" id="CHEBI:30616"/>
        <dbReference type="ChEBI" id="CHEBI:61977"/>
        <dbReference type="ChEBI" id="CHEBI:456216"/>
        <dbReference type="EC" id="2.7.11.1"/>
    </reaction>
</comment>
<evidence type="ECO:0000256" key="7">
    <source>
        <dbReference type="ARBA" id="ARBA00047899"/>
    </source>
</evidence>
<dbReference type="NCBIfam" id="NF033483">
    <property type="entry name" value="PknB_PASTA_kin"/>
    <property type="match status" value="1"/>
</dbReference>
<evidence type="ECO:0000259" key="11">
    <source>
        <dbReference type="PROSITE" id="PS51178"/>
    </source>
</evidence>
<evidence type="ECO:0000256" key="3">
    <source>
        <dbReference type="ARBA" id="ARBA00022679"/>
    </source>
</evidence>
<feature type="transmembrane region" description="Helical" evidence="9">
    <location>
        <begin position="401"/>
        <end position="421"/>
    </location>
</feature>
<protein>
    <recommendedName>
        <fullName evidence="1">non-specific serine/threonine protein kinase</fullName>
        <ecNumber evidence="1">2.7.11.1</ecNumber>
    </recommendedName>
</protein>
<keyword evidence="9" id="KW-0812">Transmembrane</keyword>
<dbReference type="PROSITE" id="PS51178">
    <property type="entry name" value="PASTA"/>
    <property type="match status" value="3"/>
</dbReference>
<feature type="domain" description="PASTA" evidence="11">
    <location>
        <begin position="424"/>
        <end position="491"/>
    </location>
</feature>
<dbReference type="Gene3D" id="3.30.10.20">
    <property type="match status" value="4"/>
</dbReference>
<keyword evidence="6" id="KW-0067">ATP-binding</keyword>
<keyword evidence="9" id="KW-0472">Membrane</keyword>
<sequence length="695" mass="71273">MTSAPTDPMTGRLIDGRYEVRSRIARGGMATVYVANDLRLDRRVAIKIMHGHLADDEAFRERFVQEARSAARLAHPNVVSVFDQGSDSDMAYMVMEYLPGMTLRDLLKDYGRLTTEQTLDIMEAVLGGLAAAHKAGIVHRDVKPENVLLADDGRIKIGDFGLARAASANTATGQALLGTIAYLSPELLTRGVADARSDIYASGIMMYEMLVGEQPYLGEQPMQIAFQHANETVPAPSVKNPSVPPEVDEIVVWATSRDPEARPHDAREMLDALRDAEESTTASIRATAALLRTAVMPPMMTGAISEAETQVLGRQNRPSAGHPSTAYPLATGVTAATAATVAFGSQAAAPSAAAGGLGSPAAPAPALLAAAGATALAGTKSHANPVEKLATKNTKRRRRGWWIFALVVVLVASAGGTGWFFSAGPGGQLRIPSVSDKSPDDATAALVALGLTVTPGTATNPTVPTGAVIGTDPPAGASVLNGTQVTLVTSIGPAQLPVPALVGQNADAAKQAATAAGFTVVDPQQTQFSSSVAAGTVIQASGADGQPLGATYGEQQPITLLVSLGGIPDVVGKSAGDANAALVAVGLVSAAGSEEYSDTVAKGDVISVDLPADPVHLGATVTLNTSRGPEPVTVPDVTGKSWSDAKAALQKLGFSLAYNGLADLAPDAFTVRATDPAAGASLDKGSKITVSFSGF</sequence>
<evidence type="ECO:0000256" key="1">
    <source>
        <dbReference type="ARBA" id="ARBA00012513"/>
    </source>
</evidence>
<evidence type="ECO:0000313" key="13">
    <source>
        <dbReference type="Proteomes" id="UP000776164"/>
    </source>
</evidence>
<dbReference type="SUPFAM" id="SSF56112">
    <property type="entry name" value="Protein kinase-like (PK-like)"/>
    <property type="match status" value="1"/>
</dbReference>
<feature type="domain" description="Protein kinase" evidence="10">
    <location>
        <begin position="18"/>
        <end position="274"/>
    </location>
</feature>
<gene>
    <name evidence="12" type="ORF">JOE66_002032</name>
</gene>
<evidence type="ECO:0000256" key="6">
    <source>
        <dbReference type="ARBA" id="ARBA00022840"/>
    </source>
</evidence>
<evidence type="ECO:0000313" key="12">
    <source>
        <dbReference type="EMBL" id="MBM7472398.1"/>
    </source>
</evidence>
<dbReference type="Gene3D" id="1.10.510.10">
    <property type="entry name" value="Transferase(Phosphotransferase) domain 1"/>
    <property type="match status" value="1"/>
</dbReference>
<dbReference type="InterPro" id="IPR011009">
    <property type="entry name" value="Kinase-like_dom_sf"/>
</dbReference>
<dbReference type="CDD" id="cd14014">
    <property type="entry name" value="STKc_PknB_like"/>
    <property type="match status" value="1"/>
</dbReference>
<evidence type="ECO:0000256" key="2">
    <source>
        <dbReference type="ARBA" id="ARBA00022527"/>
    </source>
</evidence>
<keyword evidence="13" id="KW-1185">Reference proteome</keyword>
<reference evidence="12 13" key="1">
    <citation type="submission" date="2021-01" db="EMBL/GenBank/DDBJ databases">
        <title>Sequencing the genomes of 1000 actinobacteria strains.</title>
        <authorList>
            <person name="Klenk H.-P."/>
        </authorList>
    </citation>
    <scope>NUCLEOTIDE SEQUENCE [LARGE SCALE GENOMIC DNA]</scope>
    <source>
        <strain evidence="12 13">DSM 13057</strain>
    </source>
</reference>
<evidence type="ECO:0000256" key="4">
    <source>
        <dbReference type="ARBA" id="ARBA00022741"/>
    </source>
</evidence>
<dbReference type="PANTHER" id="PTHR43289:SF34">
    <property type="entry name" value="SERINE_THREONINE-PROTEIN KINASE YBDM-RELATED"/>
    <property type="match status" value="1"/>
</dbReference>
<keyword evidence="5 12" id="KW-0418">Kinase</keyword>
<keyword evidence="4" id="KW-0547">Nucleotide-binding</keyword>
<dbReference type="SMART" id="SM00740">
    <property type="entry name" value="PASTA"/>
    <property type="match status" value="4"/>
</dbReference>
<dbReference type="Pfam" id="PF00069">
    <property type="entry name" value="Pkinase"/>
    <property type="match status" value="1"/>
</dbReference>
<dbReference type="RefSeq" id="WP_205109112.1">
    <property type="nucleotide sequence ID" value="NZ_BAAAHT010000013.1"/>
</dbReference>
<dbReference type="EMBL" id="JAFBBU010000001">
    <property type="protein sequence ID" value="MBM7472398.1"/>
    <property type="molecule type" value="Genomic_DNA"/>
</dbReference>
<comment type="caution">
    <text evidence="12">The sequence shown here is derived from an EMBL/GenBank/DDBJ whole genome shotgun (WGS) entry which is preliminary data.</text>
</comment>
<dbReference type="EC" id="2.7.11.1" evidence="1"/>
<evidence type="ECO:0000259" key="10">
    <source>
        <dbReference type="PROSITE" id="PS50011"/>
    </source>
</evidence>
<dbReference type="PANTHER" id="PTHR43289">
    <property type="entry name" value="MITOGEN-ACTIVATED PROTEIN KINASE KINASE KINASE 20-RELATED"/>
    <property type="match status" value="1"/>
</dbReference>
<dbReference type="Gene3D" id="3.30.200.20">
    <property type="entry name" value="Phosphorylase Kinase, domain 1"/>
    <property type="match status" value="1"/>
</dbReference>
<evidence type="ECO:0000256" key="8">
    <source>
        <dbReference type="ARBA" id="ARBA00048679"/>
    </source>
</evidence>
<dbReference type="InterPro" id="IPR000719">
    <property type="entry name" value="Prot_kinase_dom"/>
</dbReference>
<organism evidence="12 13">
    <name type="scientific">Subtercola frigoramans</name>
    <dbReference type="NCBI Taxonomy" id="120298"/>
    <lineage>
        <taxon>Bacteria</taxon>
        <taxon>Bacillati</taxon>
        <taxon>Actinomycetota</taxon>
        <taxon>Actinomycetes</taxon>
        <taxon>Micrococcales</taxon>
        <taxon>Microbacteriaceae</taxon>
        <taxon>Subtercola</taxon>
    </lineage>
</organism>
<proteinExistence type="predicted"/>
<feature type="domain" description="PASTA" evidence="11">
    <location>
        <begin position="628"/>
        <end position="694"/>
    </location>
</feature>
<feature type="domain" description="PASTA" evidence="11">
    <location>
        <begin position="492"/>
        <end position="564"/>
    </location>
</feature>
<dbReference type="InterPro" id="IPR008271">
    <property type="entry name" value="Ser/Thr_kinase_AS"/>
</dbReference>
<dbReference type="PROSITE" id="PS50011">
    <property type="entry name" value="PROTEIN_KINASE_DOM"/>
    <property type="match status" value="1"/>
</dbReference>
<dbReference type="GO" id="GO:0004674">
    <property type="term" value="F:protein serine/threonine kinase activity"/>
    <property type="evidence" value="ECO:0007669"/>
    <property type="project" value="UniProtKB-EC"/>
</dbReference>
<dbReference type="CDD" id="cd06577">
    <property type="entry name" value="PASTA_pknB"/>
    <property type="match status" value="3"/>
</dbReference>